<feature type="region of interest" description="Disordered" evidence="1">
    <location>
        <begin position="31"/>
        <end position="113"/>
    </location>
</feature>
<feature type="signal peptide" evidence="2">
    <location>
        <begin position="1"/>
        <end position="22"/>
    </location>
</feature>
<dbReference type="EnsemblPlants" id="KQK89242">
    <property type="protein sequence ID" value="KQK89242"/>
    <property type="gene ID" value="SETIT_037356mg"/>
</dbReference>
<dbReference type="InParanoid" id="K4AEP9"/>
<dbReference type="InterPro" id="IPR040417">
    <property type="entry name" value="GRP1/2"/>
</dbReference>
<proteinExistence type="predicted"/>
<evidence type="ECO:0000256" key="2">
    <source>
        <dbReference type="SAM" id="SignalP"/>
    </source>
</evidence>
<evidence type="ECO:0000313" key="3">
    <source>
        <dbReference type="EnsemblPlants" id="KQK89242"/>
    </source>
</evidence>
<feature type="compositionally biased region" description="Gly residues" evidence="1">
    <location>
        <begin position="79"/>
        <end position="102"/>
    </location>
</feature>
<dbReference type="EMBL" id="AGNK02005645">
    <property type="status" value="NOT_ANNOTATED_CDS"/>
    <property type="molecule type" value="Genomic_DNA"/>
</dbReference>
<dbReference type="Proteomes" id="UP000004995">
    <property type="component" value="Unassembled WGS sequence"/>
</dbReference>
<dbReference type="HOGENOM" id="CLU_1216547_0_0_1"/>
<evidence type="ECO:0000256" key="1">
    <source>
        <dbReference type="SAM" id="MobiDB-lite"/>
    </source>
</evidence>
<feature type="compositionally biased region" description="Gly residues" evidence="1">
    <location>
        <begin position="38"/>
        <end position="58"/>
    </location>
</feature>
<reference evidence="4" key="1">
    <citation type="journal article" date="2012" name="Nat. Biotechnol.">
        <title>Reference genome sequence of the model plant Setaria.</title>
        <authorList>
            <person name="Bennetzen J.L."/>
            <person name="Schmutz J."/>
            <person name="Wang H."/>
            <person name="Percifield R."/>
            <person name="Hawkins J."/>
            <person name="Pontaroli A.C."/>
            <person name="Estep M."/>
            <person name="Feng L."/>
            <person name="Vaughn J.N."/>
            <person name="Grimwood J."/>
            <person name="Jenkins J."/>
            <person name="Barry K."/>
            <person name="Lindquist E."/>
            <person name="Hellsten U."/>
            <person name="Deshpande S."/>
            <person name="Wang X."/>
            <person name="Wu X."/>
            <person name="Mitros T."/>
            <person name="Triplett J."/>
            <person name="Yang X."/>
            <person name="Ye C.Y."/>
            <person name="Mauro-Herrera M."/>
            <person name="Wang L."/>
            <person name="Li P."/>
            <person name="Sharma M."/>
            <person name="Sharma R."/>
            <person name="Ronald P.C."/>
            <person name="Panaud O."/>
            <person name="Kellogg E.A."/>
            <person name="Brutnell T.P."/>
            <person name="Doust A.N."/>
            <person name="Tuskan G.A."/>
            <person name="Rokhsar D."/>
            <person name="Devos K.M."/>
        </authorList>
    </citation>
    <scope>NUCLEOTIDE SEQUENCE [LARGE SCALE GENOMIC DNA]</scope>
    <source>
        <strain evidence="4">cv. Yugu1</strain>
    </source>
</reference>
<keyword evidence="2" id="KW-0732">Signal</keyword>
<protein>
    <submittedName>
        <fullName evidence="3">Uncharacterized protein</fullName>
    </submittedName>
</protein>
<sequence length="228" mass="22545">MAISKPVALGLLALLSIGLSSAASARVARYSTAEGKGEGQGEGVAYGSGSGSGSGDGFGSSDTSNTGGRDGISKAHARAGGGGSGDGGSNLGGAAHGSGSGSGTSSSSSRGSGREWLAGGYANAGGAGVPIPWVMGMDLDQVLALAPDMMIVVIMGGTRMRLVVVMAMAEAMGYLVDMAMVKVTDKGMGIVAMDHHPPKIKPHGVGLDQPNLTAHHTTHSFSFCEESH</sequence>
<dbReference type="PANTHER" id="PTHR33548">
    <property type="entry name" value="GLYCINE-RICH CELL WALL STRUCTURAL PROTEIN 2"/>
    <property type="match status" value="1"/>
</dbReference>
<keyword evidence="4" id="KW-1185">Reference proteome</keyword>
<dbReference type="eggNOG" id="ENOG502R7T8">
    <property type="taxonomic scope" value="Eukaryota"/>
</dbReference>
<accession>K4AEP9</accession>
<name>K4AEP9_SETIT</name>
<feature type="chain" id="PRO_5010128848" evidence="2">
    <location>
        <begin position="23"/>
        <end position="228"/>
    </location>
</feature>
<dbReference type="Gramene" id="KQK89242">
    <property type="protein sequence ID" value="KQK89242"/>
    <property type="gene ID" value="SETIT_037356mg"/>
</dbReference>
<evidence type="ECO:0000313" key="4">
    <source>
        <dbReference type="Proteomes" id="UP000004995"/>
    </source>
</evidence>
<dbReference type="AlphaFoldDB" id="K4AEP9"/>
<organism evidence="3 4">
    <name type="scientific">Setaria italica</name>
    <name type="common">Foxtail millet</name>
    <name type="synonym">Panicum italicum</name>
    <dbReference type="NCBI Taxonomy" id="4555"/>
    <lineage>
        <taxon>Eukaryota</taxon>
        <taxon>Viridiplantae</taxon>
        <taxon>Streptophyta</taxon>
        <taxon>Embryophyta</taxon>
        <taxon>Tracheophyta</taxon>
        <taxon>Spermatophyta</taxon>
        <taxon>Magnoliopsida</taxon>
        <taxon>Liliopsida</taxon>
        <taxon>Poales</taxon>
        <taxon>Poaceae</taxon>
        <taxon>PACMAD clade</taxon>
        <taxon>Panicoideae</taxon>
        <taxon>Panicodae</taxon>
        <taxon>Paniceae</taxon>
        <taxon>Cenchrinae</taxon>
        <taxon>Setaria</taxon>
    </lineage>
</organism>
<reference evidence="3" key="2">
    <citation type="submission" date="2018-08" db="UniProtKB">
        <authorList>
            <consortium name="EnsemblPlants"/>
        </authorList>
    </citation>
    <scope>IDENTIFICATION</scope>
    <source>
        <strain evidence="3">Yugu1</strain>
    </source>
</reference>